<evidence type="ECO:0000259" key="8">
    <source>
        <dbReference type="Pfam" id="PF01432"/>
    </source>
</evidence>
<dbReference type="SUPFAM" id="SSF55486">
    <property type="entry name" value="Metalloproteases ('zincins'), catalytic domain"/>
    <property type="match status" value="1"/>
</dbReference>
<dbReference type="EMBL" id="JAUEPO010000001">
    <property type="protein sequence ID" value="KAK3336466.1"/>
    <property type="molecule type" value="Genomic_DNA"/>
</dbReference>
<keyword evidence="3 7" id="KW-0479">Metal-binding</keyword>
<gene>
    <name evidence="9" type="ORF">B0T19DRAFT_39672</name>
</gene>
<keyword evidence="10" id="KW-1185">Reference proteome</keyword>
<reference evidence="9" key="2">
    <citation type="submission" date="2023-06" db="EMBL/GenBank/DDBJ databases">
        <authorList>
            <consortium name="Lawrence Berkeley National Laboratory"/>
            <person name="Haridas S."/>
            <person name="Hensen N."/>
            <person name="Bonometti L."/>
            <person name="Westerberg I."/>
            <person name="Brannstrom I.O."/>
            <person name="Guillou S."/>
            <person name="Cros-Aarteil S."/>
            <person name="Calhoun S."/>
            <person name="Kuo A."/>
            <person name="Mondo S."/>
            <person name="Pangilinan J."/>
            <person name="Riley R."/>
            <person name="Labutti K."/>
            <person name="Andreopoulos B."/>
            <person name="Lipzen A."/>
            <person name="Chen C."/>
            <person name="Yanf M."/>
            <person name="Daum C."/>
            <person name="Ng V."/>
            <person name="Clum A."/>
            <person name="Steindorff A."/>
            <person name="Ohm R."/>
            <person name="Martin F."/>
            <person name="Silar P."/>
            <person name="Natvig D."/>
            <person name="Lalanne C."/>
            <person name="Gautier V."/>
            <person name="Ament-Velasquez S.L."/>
            <person name="Kruys A."/>
            <person name="Hutchinson M.I."/>
            <person name="Powell A.J."/>
            <person name="Barry K."/>
            <person name="Miller A.N."/>
            <person name="Grigoriev I.V."/>
            <person name="Debuchy R."/>
            <person name="Gladieux P."/>
            <person name="Thoren M.H."/>
            <person name="Johannesson H."/>
        </authorList>
    </citation>
    <scope>NUCLEOTIDE SEQUENCE</scope>
    <source>
        <strain evidence="9">SMH4131-1</strain>
    </source>
</reference>
<keyword evidence="4 7" id="KW-0378">Hydrolase</keyword>
<evidence type="ECO:0000256" key="4">
    <source>
        <dbReference type="ARBA" id="ARBA00022801"/>
    </source>
</evidence>
<evidence type="ECO:0000313" key="10">
    <source>
        <dbReference type="Proteomes" id="UP001286456"/>
    </source>
</evidence>
<evidence type="ECO:0000256" key="3">
    <source>
        <dbReference type="ARBA" id="ARBA00022723"/>
    </source>
</evidence>
<keyword evidence="6 7" id="KW-0482">Metalloprotease</keyword>
<comment type="cofactor">
    <cofactor evidence="7">
        <name>Zn(2+)</name>
        <dbReference type="ChEBI" id="CHEBI:29105"/>
    </cofactor>
    <text evidence="7">Binds 1 zinc ion.</text>
</comment>
<evidence type="ECO:0000313" key="9">
    <source>
        <dbReference type="EMBL" id="KAK3336466.1"/>
    </source>
</evidence>
<dbReference type="PANTHER" id="PTHR11804:SF84">
    <property type="entry name" value="SACCHAROLYSIN"/>
    <property type="match status" value="1"/>
</dbReference>
<comment type="similarity">
    <text evidence="1 7">Belongs to the peptidase M3 family.</text>
</comment>
<sequence length="718" mass="82262">MAAPPKPHFLMFSAKEIPLLAQKNIQKYREMHDRLVRTVTPSTATARNVILPWAEVENEMDAEMTAINFHDTVAGPDQALKNAVKAAREIVDAASSEWRKRQELYWLLKAVHDLKESLEPETKNWLTEKLNDYKPKADEPGNADPIKQLSSLRQARDKFMSEAFVEGGGLWLTDEELKGVAPETQLSKMSRDERGREPPNIGKTFVRLDIGAHAVYCSAKNPEVRRKVYLANEAKLSHLAQTAKEIIIQQDLHARAWAKPNYAAMEVTRQLAPSLEWAQKFLDQLKKALVTRGRVLLEVLQLRRALDLGLKFQEVQTQKITMWDWYYYRDMIKRELQMDQAKLTPYFPLKHVLPTLLDVMGQLYRLQFDPIAPGSLDARSIWHEDVRVWSVWDKRRNPPTFRGFLYLDLFTRKDKINTTYATRIHPGYDRPDGSRKPLSVAVMCNFSSDETAELRFPDLNALTHELGHALHFLVVQNKFVDGLYFPMDFVEAPSQLLERWLCTKEVLKLLGCHYAHFNAAGLKRWRDKHPGVPIPGRQIPDDVLDKFIASSKFSSLTSNMGSITGSLIDMKMTSLGSHEEVRKLDIQKEWYDIEEEIYGVDTSESRKNGHDYLHSWNVFGGPNNGKGYSHILGRTMASVLFQGGFAADPLNQAAWDKYRVAILEPFGSNRKDYIKMVEGYLGRPFNAKALVDDFTDDTLEVLKKKYTNELRKKGGKGK</sequence>
<organism evidence="9 10">
    <name type="scientific">Cercophora scortea</name>
    <dbReference type="NCBI Taxonomy" id="314031"/>
    <lineage>
        <taxon>Eukaryota</taxon>
        <taxon>Fungi</taxon>
        <taxon>Dikarya</taxon>
        <taxon>Ascomycota</taxon>
        <taxon>Pezizomycotina</taxon>
        <taxon>Sordariomycetes</taxon>
        <taxon>Sordariomycetidae</taxon>
        <taxon>Sordariales</taxon>
        <taxon>Lasiosphaeriaceae</taxon>
        <taxon>Cercophora</taxon>
    </lineage>
</organism>
<dbReference type="GO" id="GO:0004222">
    <property type="term" value="F:metalloendopeptidase activity"/>
    <property type="evidence" value="ECO:0007669"/>
    <property type="project" value="InterPro"/>
</dbReference>
<dbReference type="Gene3D" id="3.40.390.10">
    <property type="entry name" value="Collagenase (Catalytic Domain)"/>
    <property type="match status" value="1"/>
</dbReference>
<dbReference type="Gene3D" id="1.20.1050.40">
    <property type="entry name" value="Endopeptidase. Chain P, domain 1"/>
    <property type="match status" value="1"/>
</dbReference>
<comment type="caution">
    <text evidence="9">The sequence shown here is derived from an EMBL/GenBank/DDBJ whole genome shotgun (WGS) entry which is preliminary data.</text>
</comment>
<evidence type="ECO:0000256" key="1">
    <source>
        <dbReference type="ARBA" id="ARBA00006040"/>
    </source>
</evidence>
<keyword evidence="2 7" id="KW-0645">Protease</keyword>
<dbReference type="Proteomes" id="UP001286456">
    <property type="component" value="Unassembled WGS sequence"/>
</dbReference>
<accession>A0AAE0MKZ0</accession>
<protein>
    <recommendedName>
        <fullName evidence="8">Peptidase M3A/M3B catalytic domain-containing protein</fullName>
    </recommendedName>
</protein>
<evidence type="ECO:0000256" key="5">
    <source>
        <dbReference type="ARBA" id="ARBA00022833"/>
    </source>
</evidence>
<dbReference type="InterPro" id="IPR045090">
    <property type="entry name" value="Pept_M3A_M3B"/>
</dbReference>
<dbReference type="Pfam" id="PF01432">
    <property type="entry name" value="Peptidase_M3"/>
    <property type="match status" value="1"/>
</dbReference>
<dbReference type="InterPro" id="IPR024077">
    <property type="entry name" value="Neurolysin/TOP_dom2"/>
</dbReference>
<dbReference type="AlphaFoldDB" id="A0AAE0MKZ0"/>
<dbReference type="InterPro" id="IPR024080">
    <property type="entry name" value="Neurolysin/TOP_N"/>
</dbReference>
<evidence type="ECO:0000256" key="6">
    <source>
        <dbReference type="ARBA" id="ARBA00023049"/>
    </source>
</evidence>
<name>A0AAE0MKZ0_9PEZI</name>
<dbReference type="Gene3D" id="1.10.1370.10">
    <property type="entry name" value="Neurolysin, domain 3"/>
    <property type="match status" value="1"/>
</dbReference>
<proteinExistence type="inferred from homology"/>
<keyword evidence="5 7" id="KW-0862">Zinc</keyword>
<dbReference type="InterPro" id="IPR001567">
    <property type="entry name" value="Pept_M3A_M3B_dom"/>
</dbReference>
<dbReference type="GO" id="GO:0046872">
    <property type="term" value="F:metal ion binding"/>
    <property type="evidence" value="ECO:0007669"/>
    <property type="project" value="UniProtKB-UniRule"/>
</dbReference>
<reference evidence="9" key="1">
    <citation type="journal article" date="2023" name="Mol. Phylogenet. Evol.">
        <title>Genome-scale phylogeny and comparative genomics of the fungal order Sordariales.</title>
        <authorList>
            <person name="Hensen N."/>
            <person name="Bonometti L."/>
            <person name="Westerberg I."/>
            <person name="Brannstrom I.O."/>
            <person name="Guillou S."/>
            <person name="Cros-Aarteil S."/>
            <person name="Calhoun S."/>
            <person name="Haridas S."/>
            <person name="Kuo A."/>
            <person name="Mondo S."/>
            <person name="Pangilinan J."/>
            <person name="Riley R."/>
            <person name="LaButti K."/>
            <person name="Andreopoulos B."/>
            <person name="Lipzen A."/>
            <person name="Chen C."/>
            <person name="Yan M."/>
            <person name="Daum C."/>
            <person name="Ng V."/>
            <person name="Clum A."/>
            <person name="Steindorff A."/>
            <person name="Ohm R.A."/>
            <person name="Martin F."/>
            <person name="Silar P."/>
            <person name="Natvig D.O."/>
            <person name="Lalanne C."/>
            <person name="Gautier V."/>
            <person name="Ament-Velasquez S.L."/>
            <person name="Kruys A."/>
            <person name="Hutchinson M.I."/>
            <person name="Powell A.J."/>
            <person name="Barry K."/>
            <person name="Miller A.N."/>
            <person name="Grigoriev I.V."/>
            <person name="Debuchy R."/>
            <person name="Gladieux P."/>
            <person name="Hiltunen Thoren M."/>
            <person name="Johannesson H."/>
        </authorList>
    </citation>
    <scope>NUCLEOTIDE SEQUENCE</scope>
    <source>
        <strain evidence="9">SMH4131-1</strain>
    </source>
</reference>
<dbReference type="PANTHER" id="PTHR11804">
    <property type="entry name" value="PROTEASE M3 THIMET OLIGOPEPTIDASE-RELATED"/>
    <property type="match status" value="1"/>
</dbReference>
<evidence type="ECO:0000256" key="7">
    <source>
        <dbReference type="RuleBase" id="RU003435"/>
    </source>
</evidence>
<dbReference type="InterPro" id="IPR024079">
    <property type="entry name" value="MetalloPept_cat_dom_sf"/>
</dbReference>
<feature type="domain" description="Peptidase M3A/M3B catalytic" evidence="8">
    <location>
        <begin position="216"/>
        <end position="693"/>
    </location>
</feature>
<dbReference type="GO" id="GO:0006508">
    <property type="term" value="P:proteolysis"/>
    <property type="evidence" value="ECO:0007669"/>
    <property type="project" value="UniProtKB-KW"/>
</dbReference>
<dbReference type="GO" id="GO:0006518">
    <property type="term" value="P:peptide metabolic process"/>
    <property type="evidence" value="ECO:0007669"/>
    <property type="project" value="TreeGrafter"/>
</dbReference>
<evidence type="ECO:0000256" key="2">
    <source>
        <dbReference type="ARBA" id="ARBA00022670"/>
    </source>
</evidence>